<dbReference type="Gene3D" id="3.40.250.10">
    <property type="entry name" value="Rhodanese-like domain"/>
    <property type="match status" value="1"/>
</dbReference>
<evidence type="ECO:0000313" key="4">
    <source>
        <dbReference type="Proteomes" id="UP000650467"/>
    </source>
</evidence>
<dbReference type="AlphaFoldDB" id="A0A835WC90"/>
<evidence type="ECO:0000313" key="3">
    <source>
        <dbReference type="EMBL" id="KAG2444691.1"/>
    </source>
</evidence>
<dbReference type="Proteomes" id="UP000650467">
    <property type="component" value="Unassembled WGS sequence"/>
</dbReference>
<comment type="caution">
    <text evidence="3">The sequence shown here is derived from an EMBL/GenBank/DDBJ whole genome shotgun (WGS) entry which is preliminary data.</text>
</comment>
<dbReference type="InterPro" id="IPR001763">
    <property type="entry name" value="Rhodanese-like_dom"/>
</dbReference>
<name>A0A835WC90_CHLIN</name>
<reference evidence="3" key="1">
    <citation type="journal article" date="2020" name="bioRxiv">
        <title>Comparative genomics of Chlamydomonas.</title>
        <authorList>
            <person name="Craig R.J."/>
            <person name="Hasan A.R."/>
            <person name="Ness R.W."/>
            <person name="Keightley P.D."/>
        </authorList>
    </citation>
    <scope>NUCLEOTIDE SEQUENCE</scope>
    <source>
        <strain evidence="3">SAG 7.73</strain>
    </source>
</reference>
<keyword evidence="4" id="KW-1185">Reference proteome</keyword>
<keyword evidence="1" id="KW-0732">Signal</keyword>
<organism evidence="3 4">
    <name type="scientific">Chlamydomonas incerta</name>
    <dbReference type="NCBI Taxonomy" id="51695"/>
    <lineage>
        <taxon>Eukaryota</taxon>
        <taxon>Viridiplantae</taxon>
        <taxon>Chlorophyta</taxon>
        <taxon>core chlorophytes</taxon>
        <taxon>Chlorophyceae</taxon>
        <taxon>CS clade</taxon>
        <taxon>Chlamydomonadales</taxon>
        <taxon>Chlamydomonadaceae</taxon>
        <taxon>Chlamydomonas</taxon>
    </lineage>
</organism>
<feature type="chain" id="PRO_5032482035" description="Rhodanese domain-containing protein" evidence="1">
    <location>
        <begin position="24"/>
        <end position="155"/>
    </location>
</feature>
<dbReference type="InterPro" id="IPR036873">
    <property type="entry name" value="Rhodanese-like_dom_sf"/>
</dbReference>
<evidence type="ECO:0000259" key="2">
    <source>
        <dbReference type="PROSITE" id="PS50206"/>
    </source>
</evidence>
<protein>
    <recommendedName>
        <fullName evidence="2">Rhodanese domain-containing protein</fullName>
    </recommendedName>
</protein>
<dbReference type="EMBL" id="JAEHOC010000002">
    <property type="protein sequence ID" value="KAG2444691.1"/>
    <property type="molecule type" value="Genomic_DNA"/>
</dbReference>
<dbReference type="Pfam" id="PF00581">
    <property type="entry name" value="Rhodanese"/>
    <property type="match status" value="1"/>
</dbReference>
<dbReference type="PROSITE" id="PS50206">
    <property type="entry name" value="RHODANESE_3"/>
    <property type="match status" value="1"/>
</dbReference>
<dbReference type="SUPFAM" id="SSF52821">
    <property type="entry name" value="Rhodanese/Cell cycle control phosphatase"/>
    <property type="match status" value="1"/>
</dbReference>
<gene>
    <name evidence="3" type="ORF">HXX76_001435</name>
</gene>
<evidence type="ECO:0000256" key="1">
    <source>
        <dbReference type="SAM" id="SignalP"/>
    </source>
</evidence>
<proteinExistence type="predicted"/>
<dbReference type="OrthoDB" id="531891at2759"/>
<dbReference type="SMART" id="SM00450">
    <property type="entry name" value="RHOD"/>
    <property type="match status" value="1"/>
</dbReference>
<accession>A0A835WC90</accession>
<sequence length="155" mass="16932">MRQAFVVAVVLALALLQAQQSAAQSTSNVKLIPLNTFYSLWKASQTVNATRAQNITFLDVRPKTLYQLSHVPDARNVPSQDAKKVAAQFASRKRGVDPTKDVACYCTMSSTAVSACNEFAKLKAYAKVKVYALNASFSDWVVAKYPTEKSGKIGH</sequence>
<feature type="signal peptide" evidence="1">
    <location>
        <begin position="1"/>
        <end position="23"/>
    </location>
</feature>
<feature type="domain" description="Rhodanese" evidence="2">
    <location>
        <begin position="51"/>
        <end position="149"/>
    </location>
</feature>
<dbReference type="CDD" id="cd00158">
    <property type="entry name" value="RHOD"/>
    <property type="match status" value="1"/>
</dbReference>